<accession>A0AAN9U3K9</accession>
<comment type="caution">
    <text evidence="1">The sequence shown here is derived from an EMBL/GenBank/DDBJ whole genome shotgun (WGS) entry which is preliminary data.</text>
</comment>
<dbReference type="EMBL" id="JAJSPL020000024">
    <property type="protein sequence ID" value="KAK7739019.1"/>
    <property type="molecule type" value="Genomic_DNA"/>
</dbReference>
<dbReference type="Proteomes" id="UP001320245">
    <property type="component" value="Unassembled WGS sequence"/>
</dbReference>
<evidence type="ECO:0008006" key="3">
    <source>
        <dbReference type="Google" id="ProtNLM"/>
    </source>
</evidence>
<sequence>MVRPVGLEVLFQTEQGGTRQVLRTTELKGLLDTLEQDLRDLEPDNARGRILSIGRCTNHAHGVLQGIAERVDRYRSDSVRLGFIREVSPSNIDQRLFERFYWTRYGRKILPHELEVAICALGHTLEYAVRSIWIRLGLGEAGNPDCPPMPRWYIPTSLRLRIKEQGFCRLDYERLKPTLGFLGVCMAATYDRRGEGKDHSHCTKQRCSGDDIKRETYQQRHVTEACRCPMTMPPQVHEKILASIGRDAIPIIKVAPASQGSGADLEFQVLEAGPEHEYIAISHVWANGRGNTEGNGLYRCQWLHLQSLALKCNKPTASALESRWDDLPAFWMDTACVPCGPGDPMITQLRHKAIVRMADVYRKATDVLVLDSQLENLSTESVEDLCMRVTLSSWMRRLWTMHEGAVGRSVLVQTAIGAVGLGGLSNRCLESVSQSGPDLPGGALRGMGFVEAVTMWSRCLNVDTGRGPGKDHFNFFFSWQESRRRSTSVALDRCLVMGLINDLKPEALFELQRTEEDMQDIEAAAPQKLKILLHNIPSIPPSIIFAPGSRLPGEGLGWAPGDLNSSISSPLRDEAAGVRTKEGLLVEYKGWELLSTPDRGRMFLRDVQYHHPVDEAGQRRAGRNTPLPPSLTSDTATILAETGKTMEDARWGFMVRVTGGHSSGSGVELYGVALIGFPEGETDTDGTTAPLAMILGQPMSSKSMHTVKEPARAILVEVKGEKDETVYAKFLSQARWSPLTKQQIEMVRFNVEEGLVEEVQARWFNHSSRQRWCVG</sequence>
<reference evidence="1 2" key="1">
    <citation type="journal article" date="2023" name="PLoS ONE">
        <title>Cytospora paraplurivora sp. nov. isolated from orchards with fruit tree decline syndrome in Ontario, Canada.</title>
        <authorList>
            <person name="Ilyukhin E."/>
            <person name="Nguyen H.D.T."/>
            <person name="Castle A.J."/>
            <person name="Ellouze W."/>
        </authorList>
    </citation>
    <scope>NUCLEOTIDE SEQUENCE [LARGE SCALE GENOMIC DNA]</scope>
    <source>
        <strain evidence="1 2">FDS-564</strain>
    </source>
</reference>
<proteinExistence type="predicted"/>
<organism evidence="1 2">
    <name type="scientific">Cytospora paraplurivora</name>
    <dbReference type="NCBI Taxonomy" id="2898453"/>
    <lineage>
        <taxon>Eukaryota</taxon>
        <taxon>Fungi</taxon>
        <taxon>Dikarya</taxon>
        <taxon>Ascomycota</taxon>
        <taxon>Pezizomycotina</taxon>
        <taxon>Sordariomycetes</taxon>
        <taxon>Sordariomycetidae</taxon>
        <taxon>Diaporthales</taxon>
        <taxon>Cytosporaceae</taxon>
        <taxon>Cytospora</taxon>
    </lineage>
</organism>
<protein>
    <recommendedName>
        <fullName evidence="3">Heterokaryon incompatibility domain-containing protein</fullName>
    </recommendedName>
</protein>
<evidence type="ECO:0000313" key="1">
    <source>
        <dbReference type="EMBL" id="KAK7739019.1"/>
    </source>
</evidence>
<dbReference type="PANTHER" id="PTHR39596:SF2">
    <property type="entry name" value="HET DOMAIN PROTEIN (AFU_ORTHOLOGUE AFUA_1G17550)-RELATED"/>
    <property type="match status" value="1"/>
</dbReference>
<dbReference type="PANTHER" id="PTHR39596">
    <property type="match status" value="1"/>
</dbReference>
<name>A0AAN9U3K9_9PEZI</name>
<gene>
    <name evidence="1" type="ORF">SLS53_005917</name>
</gene>
<dbReference type="AlphaFoldDB" id="A0AAN9U3K9"/>
<keyword evidence="2" id="KW-1185">Reference proteome</keyword>
<evidence type="ECO:0000313" key="2">
    <source>
        <dbReference type="Proteomes" id="UP001320245"/>
    </source>
</evidence>